<keyword evidence="1" id="KW-1133">Transmembrane helix</keyword>
<sequence>MQRRIYGIQFAGLPLSELASESEGIVEKVAKNLIAQVKQGEIRQSAFLRFQSSNNPLSSLLVHPFGLAFILFGYDFNLALKRFKYNRTVGKKPAQTG</sequence>
<keyword evidence="3" id="KW-1185">Reference proteome</keyword>
<accession>A0A5J4JFZ9</accession>
<keyword evidence="1" id="KW-0472">Membrane</keyword>
<proteinExistence type="predicted"/>
<evidence type="ECO:0000256" key="1">
    <source>
        <dbReference type="SAM" id="Phobius"/>
    </source>
</evidence>
<evidence type="ECO:0000313" key="3">
    <source>
        <dbReference type="Proteomes" id="UP000391919"/>
    </source>
</evidence>
<reference evidence="2 3" key="1">
    <citation type="submission" date="2019-09" db="EMBL/GenBank/DDBJ databases">
        <title>Draft genome sequence of Bacillus sp. JC-7.</title>
        <authorList>
            <person name="Tanaka N."/>
            <person name="Shiwa Y."/>
            <person name="Fujita N."/>
            <person name="Tanasupawat S."/>
        </authorList>
    </citation>
    <scope>NUCLEOTIDE SEQUENCE [LARGE SCALE GENOMIC DNA]</scope>
    <source>
        <strain evidence="2 3">JC-7</strain>
    </source>
</reference>
<organism evidence="2 3">
    <name type="scientific">Weizmannia acidilactici</name>
    <dbReference type="NCBI Taxonomy" id="2607726"/>
    <lineage>
        <taxon>Bacteria</taxon>
        <taxon>Bacillati</taxon>
        <taxon>Bacillota</taxon>
        <taxon>Bacilli</taxon>
        <taxon>Bacillales</taxon>
        <taxon>Bacillaceae</taxon>
        <taxon>Heyndrickxia</taxon>
    </lineage>
</organism>
<gene>
    <name evidence="2" type="ORF">BpJC7_05410</name>
</gene>
<feature type="transmembrane region" description="Helical" evidence="1">
    <location>
        <begin position="60"/>
        <end position="80"/>
    </location>
</feature>
<name>A0A5J4JFZ9_9BACI</name>
<protein>
    <submittedName>
        <fullName evidence="2">Uncharacterized protein</fullName>
    </submittedName>
</protein>
<dbReference type="Proteomes" id="UP000391919">
    <property type="component" value="Unassembled WGS sequence"/>
</dbReference>
<keyword evidence="1" id="KW-0812">Transmembrane</keyword>
<comment type="caution">
    <text evidence="2">The sequence shown here is derived from an EMBL/GenBank/DDBJ whole genome shotgun (WGS) entry which is preliminary data.</text>
</comment>
<evidence type="ECO:0000313" key="2">
    <source>
        <dbReference type="EMBL" id="GER69238.1"/>
    </source>
</evidence>
<dbReference type="EMBL" id="BKZQ01000005">
    <property type="protein sequence ID" value="GER69238.1"/>
    <property type="molecule type" value="Genomic_DNA"/>
</dbReference>
<dbReference type="AlphaFoldDB" id="A0A5J4JFZ9"/>